<dbReference type="Pfam" id="PF00512">
    <property type="entry name" value="HisKA"/>
    <property type="match status" value="1"/>
</dbReference>
<evidence type="ECO:0000313" key="9">
    <source>
        <dbReference type="EMBL" id="KGT76794.1"/>
    </source>
</evidence>
<dbReference type="AlphaFoldDB" id="A0A0A3XU28"/>
<dbReference type="SMART" id="SM00387">
    <property type="entry name" value="HATPase_c"/>
    <property type="match status" value="1"/>
</dbReference>
<dbReference type="InterPro" id="IPR007891">
    <property type="entry name" value="CHASE3"/>
</dbReference>
<dbReference type="InterPro" id="IPR001789">
    <property type="entry name" value="Sig_transdc_resp-reg_receiver"/>
</dbReference>
<dbReference type="SUPFAM" id="SSF47384">
    <property type="entry name" value="Homodimeric domain of signal transducing histidine kinase"/>
    <property type="match status" value="1"/>
</dbReference>
<dbReference type="PROSITE" id="PS50110">
    <property type="entry name" value="RESPONSE_REGULATORY"/>
    <property type="match status" value="1"/>
</dbReference>
<sequence>MIPTQRVILGAGLAILLIITAASIGLDVKSRYDAAWVNHTIETQKKISDLRVLMRRAESAARGYEIYRNPSFSDEFQAVHAQIAPALSDLKRSLRDNPDQVALIEGTEPLALRRVEIAAEVMRLRADNDQAGVTALQGKAEGRGLMDTVMGNLDQLSAEEERLLAARAQSSRRTGIVLLGIDVIGALVILLLVAMLMRESQRTTVALKSTLLETTAAKEQLEAAVAERTEHLVNAHDELRLSVNVLQSTFHSMAEAVLVIDAEGTVLLSNPAAERILLHRAGMSLRNLRALSDVFHGDGVTPLRADELPSTRVLRGEHFENLEMIVRPHSGNDARHLMISGRPMRDGQGNVSGAVLVYHDATTSRETERQLHQSQKLDAIGKLTGGVAHDFNNMLTVISGNTETLVASLKQQPELQRVARLIDDAAERCAELIQHLLAFARRQPLQPRNVEINGAIADIAKLLRPTLGEQIQIETVLEQGPMTAHIDPSRLTNAVLNMAINARDAMPNGGKLLLETHHVVLDEAYAQAHAEVQPGPYVMLAVSDTGTGMTADIQQKAFEPFFTTKEVGKGSGLGLSMVYGFVKQSGGHIKIYSEEGHGTTIKLYLPPGDGMTDAAAPVAPQAEGGAETIFVVEDDTLVRNFVTAQLQSLGYDTVAAPDSRAALDMIEAGQDFDLLFTDVVIPGGMSGRELAEEVAKRRPGVRVLYTSGYTDNAIVHHGKLDDGVLLLTKPYRRNQLAEMIRKALNGGGMTAG</sequence>
<evidence type="ECO:0000313" key="10">
    <source>
        <dbReference type="Proteomes" id="UP000030377"/>
    </source>
</evidence>
<dbReference type="InterPro" id="IPR036097">
    <property type="entry name" value="HisK_dim/P_sf"/>
</dbReference>
<dbReference type="CDD" id="cd16919">
    <property type="entry name" value="HATPase_CckA-like"/>
    <property type="match status" value="1"/>
</dbReference>
<feature type="domain" description="Response regulatory" evidence="7">
    <location>
        <begin position="628"/>
        <end position="744"/>
    </location>
</feature>
<dbReference type="CDD" id="cd00130">
    <property type="entry name" value="PAS"/>
    <property type="match status" value="1"/>
</dbReference>
<evidence type="ECO:0000256" key="1">
    <source>
        <dbReference type="ARBA" id="ARBA00000085"/>
    </source>
</evidence>
<dbReference type="InterPro" id="IPR036890">
    <property type="entry name" value="HATPase_C_sf"/>
</dbReference>
<organism evidence="9 10">
    <name type="scientific">Bradyrhizobium japonicum</name>
    <dbReference type="NCBI Taxonomy" id="375"/>
    <lineage>
        <taxon>Bacteria</taxon>
        <taxon>Pseudomonadati</taxon>
        <taxon>Pseudomonadota</taxon>
        <taxon>Alphaproteobacteria</taxon>
        <taxon>Hyphomicrobiales</taxon>
        <taxon>Nitrobacteraceae</taxon>
        <taxon>Bradyrhizobium</taxon>
    </lineage>
</organism>
<dbReference type="Gene3D" id="3.30.565.10">
    <property type="entry name" value="Histidine kinase-like ATPase, C-terminal domain"/>
    <property type="match status" value="1"/>
</dbReference>
<comment type="caution">
    <text evidence="9">The sequence shown here is derived from an EMBL/GenBank/DDBJ whole genome shotgun (WGS) entry which is preliminary data.</text>
</comment>
<dbReference type="Pfam" id="PF08448">
    <property type="entry name" value="PAS_4"/>
    <property type="match status" value="1"/>
</dbReference>
<evidence type="ECO:0000259" key="7">
    <source>
        <dbReference type="PROSITE" id="PS50110"/>
    </source>
</evidence>
<dbReference type="Proteomes" id="UP000030377">
    <property type="component" value="Unassembled WGS sequence"/>
</dbReference>
<dbReference type="eggNOG" id="COG4191">
    <property type="taxonomic scope" value="Bacteria"/>
</dbReference>
<dbReference type="InterPro" id="IPR003594">
    <property type="entry name" value="HATPase_dom"/>
</dbReference>
<dbReference type="Pfam" id="PF05227">
    <property type="entry name" value="CHASE3"/>
    <property type="match status" value="1"/>
</dbReference>
<feature type="transmembrane region" description="Helical" evidence="5">
    <location>
        <begin position="6"/>
        <end position="26"/>
    </location>
</feature>
<protein>
    <recommendedName>
        <fullName evidence="2">histidine kinase</fullName>
        <ecNumber evidence="2">2.7.13.3</ecNumber>
    </recommendedName>
</protein>
<proteinExistence type="predicted"/>
<reference evidence="9 10" key="1">
    <citation type="submission" date="2014-09" db="EMBL/GenBank/DDBJ databases">
        <title>Draft genome of Bradyrhizobium japonicum Is-34.</title>
        <authorList>
            <person name="Tsurumaru H."/>
            <person name="Yamakawa T."/>
            <person name="Hashimoto S."/>
            <person name="Okizaki K."/>
            <person name="Kanesaki Y."/>
            <person name="Yoshikawa H."/>
            <person name="Yajima S."/>
        </authorList>
    </citation>
    <scope>NUCLEOTIDE SEQUENCE [LARGE SCALE GENOMIC DNA]</scope>
    <source>
        <strain evidence="9 10">Is-34</strain>
    </source>
</reference>
<evidence type="ECO:0000256" key="2">
    <source>
        <dbReference type="ARBA" id="ARBA00012438"/>
    </source>
</evidence>
<dbReference type="CDD" id="cd19410">
    <property type="entry name" value="HK9-like_sensor"/>
    <property type="match status" value="1"/>
</dbReference>
<dbReference type="PRINTS" id="PR00344">
    <property type="entry name" value="BCTRLSENSOR"/>
</dbReference>
<keyword evidence="3 4" id="KW-0597">Phosphoprotein</keyword>
<dbReference type="PANTHER" id="PTHR43065">
    <property type="entry name" value="SENSOR HISTIDINE KINASE"/>
    <property type="match status" value="1"/>
</dbReference>
<dbReference type="GO" id="GO:0000155">
    <property type="term" value="F:phosphorelay sensor kinase activity"/>
    <property type="evidence" value="ECO:0007669"/>
    <property type="project" value="InterPro"/>
</dbReference>
<dbReference type="PANTHER" id="PTHR43065:SF49">
    <property type="entry name" value="HISTIDINE KINASE"/>
    <property type="match status" value="1"/>
</dbReference>
<dbReference type="SUPFAM" id="SSF55785">
    <property type="entry name" value="PYP-like sensor domain (PAS domain)"/>
    <property type="match status" value="1"/>
</dbReference>
<evidence type="ECO:0000256" key="3">
    <source>
        <dbReference type="ARBA" id="ARBA00022553"/>
    </source>
</evidence>
<dbReference type="Pfam" id="PF00072">
    <property type="entry name" value="Response_reg"/>
    <property type="match status" value="1"/>
</dbReference>
<accession>A0A0A3XU28</accession>
<keyword evidence="5" id="KW-0812">Transmembrane</keyword>
<dbReference type="SMART" id="SM00448">
    <property type="entry name" value="REC"/>
    <property type="match status" value="1"/>
</dbReference>
<dbReference type="EC" id="2.7.13.3" evidence="2"/>
<dbReference type="PROSITE" id="PS50113">
    <property type="entry name" value="PAC"/>
    <property type="match status" value="1"/>
</dbReference>
<dbReference type="PROSITE" id="PS50109">
    <property type="entry name" value="HIS_KIN"/>
    <property type="match status" value="1"/>
</dbReference>
<dbReference type="SUPFAM" id="SSF52172">
    <property type="entry name" value="CheY-like"/>
    <property type="match status" value="1"/>
</dbReference>
<dbReference type="Gene3D" id="3.30.450.20">
    <property type="entry name" value="PAS domain"/>
    <property type="match status" value="1"/>
</dbReference>
<dbReference type="InterPro" id="IPR004358">
    <property type="entry name" value="Sig_transdc_His_kin-like_C"/>
</dbReference>
<feature type="domain" description="Histidine kinase" evidence="6">
    <location>
        <begin position="386"/>
        <end position="609"/>
    </location>
</feature>
<dbReference type="eggNOG" id="COG0784">
    <property type="taxonomic scope" value="Bacteria"/>
</dbReference>
<dbReference type="CDD" id="cd00082">
    <property type="entry name" value="HisKA"/>
    <property type="match status" value="1"/>
</dbReference>
<dbReference type="InterPro" id="IPR005467">
    <property type="entry name" value="His_kinase_dom"/>
</dbReference>
<dbReference type="InterPro" id="IPR000014">
    <property type="entry name" value="PAS"/>
</dbReference>
<comment type="catalytic activity">
    <reaction evidence="1">
        <text>ATP + protein L-histidine = ADP + protein N-phospho-L-histidine.</text>
        <dbReference type="EC" id="2.7.13.3"/>
    </reaction>
</comment>
<evidence type="ECO:0000259" key="8">
    <source>
        <dbReference type="PROSITE" id="PS50113"/>
    </source>
</evidence>
<dbReference type="Pfam" id="PF02518">
    <property type="entry name" value="HATPase_c"/>
    <property type="match status" value="1"/>
</dbReference>
<dbReference type="InterPro" id="IPR000700">
    <property type="entry name" value="PAS-assoc_C"/>
</dbReference>
<evidence type="ECO:0000256" key="5">
    <source>
        <dbReference type="SAM" id="Phobius"/>
    </source>
</evidence>
<dbReference type="Gene3D" id="3.40.50.2300">
    <property type="match status" value="1"/>
</dbReference>
<feature type="domain" description="PAC" evidence="8">
    <location>
        <begin position="320"/>
        <end position="373"/>
    </location>
</feature>
<dbReference type="NCBIfam" id="TIGR00229">
    <property type="entry name" value="sensory_box"/>
    <property type="match status" value="1"/>
</dbReference>
<evidence type="ECO:0000259" key="6">
    <source>
        <dbReference type="PROSITE" id="PS50109"/>
    </source>
</evidence>
<dbReference type="SMART" id="SM00388">
    <property type="entry name" value="HisKA"/>
    <property type="match status" value="1"/>
</dbReference>
<dbReference type="EMBL" id="JRPN01000020">
    <property type="protein sequence ID" value="KGT76794.1"/>
    <property type="molecule type" value="Genomic_DNA"/>
</dbReference>
<name>A0A0A3XU28_BRAJP</name>
<gene>
    <name evidence="9" type="ORF">MA20_29075</name>
</gene>
<dbReference type="InterPro" id="IPR035965">
    <property type="entry name" value="PAS-like_dom_sf"/>
</dbReference>
<dbReference type="STRING" id="375.BKD09_RS28760"/>
<dbReference type="InterPro" id="IPR011006">
    <property type="entry name" value="CheY-like_superfamily"/>
</dbReference>
<keyword evidence="5" id="KW-0472">Membrane</keyword>
<keyword evidence="5" id="KW-1133">Transmembrane helix</keyword>
<dbReference type="InterPro" id="IPR013656">
    <property type="entry name" value="PAS_4"/>
</dbReference>
<feature type="modified residue" description="4-aspartylphosphate" evidence="4">
    <location>
        <position position="678"/>
    </location>
</feature>
<evidence type="ECO:0000256" key="4">
    <source>
        <dbReference type="PROSITE-ProRule" id="PRU00169"/>
    </source>
</evidence>
<dbReference type="RefSeq" id="WP_041957949.1">
    <property type="nucleotide sequence ID" value="NZ_JRPN01000020.1"/>
</dbReference>
<dbReference type="SUPFAM" id="SSF55874">
    <property type="entry name" value="ATPase domain of HSP90 chaperone/DNA topoisomerase II/histidine kinase"/>
    <property type="match status" value="1"/>
</dbReference>
<dbReference type="eggNOG" id="COG5278">
    <property type="taxonomic scope" value="Bacteria"/>
</dbReference>
<feature type="transmembrane region" description="Helical" evidence="5">
    <location>
        <begin position="176"/>
        <end position="197"/>
    </location>
</feature>
<dbReference type="Gene3D" id="1.10.287.130">
    <property type="match status" value="1"/>
</dbReference>
<dbReference type="InterPro" id="IPR003661">
    <property type="entry name" value="HisK_dim/P_dom"/>
</dbReference>